<feature type="region of interest" description="Disordered" evidence="1">
    <location>
        <begin position="233"/>
        <end position="259"/>
    </location>
</feature>
<evidence type="ECO:0000256" key="1">
    <source>
        <dbReference type="SAM" id="MobiDB-lite"/>
    </source>
</evidence>
<proteinExistence type="predicted"/>
<sequence length="306" mass="34123">TGGPSGFVEFAIITTNINMRLRSSLIYISTEFVGTKTVNEGGLVQPDKHDDFKLKPVDGDGLNQVRVESTNEGSLHPSEGEDADGTSRELLADAEELERARAVVSGREVKLKTEEYSDDYRGAMDVMVEIIIGVFKPWPTSDDKLVNAVTEGRHQELRSSGSFCESPKPNPTHVDAPVWEPLLNWFCFESNSSDDFPATTLDAEESDGWQQYQDKFVEMENHVDNVERLQARAEAARRPRDGNEEEKTRMQQEKHSVALPRAGDAQVSAPLSDALLHWQLIRLILITLKSGDAPVILEVLQLNLHI</sequence>
<dbReference type="AlphaFoldDB" id="K0SK25"/>
<evidence type="ECO:0000313" key="2">
    <source>
        <dbReference type="EMBL" id="EJK58837.1"/>
    </source>
</evidence>
<dbReference type="EMBL" id="AGNL01024126">
    <property type="protein sequence ID" value="EJK58837.1"/>
    <property type="molecule type" value="Genomic_DNA"/>
</dbReference>
<evidence type="ECO:0000313" key="3">
    <source>
        <dbReference type="Proteomes" id="UP000266841"/>
    </source>
</evidence>
<gene>
    <name evidence="2" type="ORF">THAOC_21004</name>
</gene>
<comment type="caution">
    <text evidence="2">The sequence shown here is derived from an EMBL/GenBank/DDBJ whole genome shotgun (WGS) entry which is preliminary data.</text>
</comment>
<protein>
    <submittedName>
        <fullName evidence="2">Uncharacterized protein</fullName>
    </submittedName>
</protein>
<dbReference type="Proteomes" id="UP000266841">
    <property type="component" value="Unassembled WGS sequence"/>
</dbReference>
<keyword evidence="3" id="KW-1185">Reference proteome</keyword>
<accession>K0SK25</accession>
<feature type="compositionally biased region" description="Basic and acidic residues" evidence="1">
    <location>
        <begin position="233"/>
        <end position="256"/>
    </location>
</feature>
<feature type="non-terminal residue" evidence="2">
    <location>
        <position position="1"/>
    </location>
</feature>
<organism evidence="2 3">
    <name type="scientific">Thalassiosira oceanica</name>
    <name type="common">Marine diatom</name>
    <dbReference type="NCBI Taxonomy" id="159749"/>
    <lineage>
        <taxon>Eukaryota</taxon>
        <taxon>Sar</taxon>
        <taxon>Stramenopiles</taxon>
        <taxon>Ochrophyta</taxon>
        <taxon>Bacillariophyta</taxon>
        <taxon>Coscinodiscophyceae</taxon>
        <taxon>Thalassiosirophycidae</taxon>
        <taxon>Thalassiosirales</taxon>
        <taxon>Thalassiosiraceae</taxon>
        <taxon>Thalassiosira</taxon>
    </lineage>
</organism>
<reference evidence="2 3" key="1">
    <citation type="journal article" date="2012" name="Genome Biol.">
        <title>Genome and low-iron response of an oceanic diatom adapted to chronic iron limitation.</title>
        <authorList>
            <person name="Lommer M."/>
            <person name="Specht M."/>
            <person name="Roy A.S."/>
            <person name="Kraemer L."/>
            <person name="Andreson R."/>
            <person name="Gutowska M.A."/>
            <person name="Wolf J."/>
            <person name="Bergner S.V."/>
            <person name="Schilhabel M.B."/>
            <person name="Klostermeier U.C."/>
            <person name="Beiko R.G."/>
            <person name="Rosenstiel P."/>
            <person name="Hippler M."/>
            <person name="Laroche J."/>
        </authorList>
    </citation>
    <scope>NUCLEOTIDE SEQUENCE [LARGE SCALE GENOMIC DNA]</scope>
    <source>
        <strain evidence="2 3">CCMP1005</strain>
    </source>
</reference>
<name>K0SK25_THAOC</name>